<keyword evidence="13" id="KW-0157">Chromophore</keyword>
<dbReference type="InterPro" id="IPR000014">
    <property type="entry name" value="PAS"/>
</dbReference>
<dbReference type="InterPro" id="IPR013655">
    <property type="entry name" value="PAS_fold_3"/>
</dbReference>
<dbReference type="Gene3D" id="3.30.565.10">
    <property type="entry name" value="Histidine kinase-like ATPase, C-terminal domain"/>
    <property type="match status" value="1"/>
</dbReference>
<gene>
    <name evidence="19" type="ORF">G5C33_06625</name>
</gene>
<keyword evidence="10" id="KW-0547">Nucleotide-binding</keyword>
<evidence type="ECO:0000256" key="2">
    <source>
        <dbReference type="ARBA" id="ARBA00012438"/>
    </source>
</evidence>
<keyword evidence="14" id="KW-0843">Virulence</keyword>
<keyword evidence="11" id="KW-0418">Kinase</keyword>
<keyword evidence="5" id="KW-0716">Sensory transduction</keyword>
<dbReference type="Pfam" id="PF08448">
    <property type="entry name" value="PAS_4"/>
    <property type="match status" value="1"/>
</dbReference>
<dbReference type="Gene3D" id="3.30.450.20">
    <property type="entry name" value="PAS domain"/>
    <property type="match status" value="4"/>
</dbReference>
<evidence type="ECO:0000256" key="3">
    <source>
        <dbReference type="ARBA" id="ARBA00022543"/>
    </source>
</evidence>
<dbReference type="InterPro" id="IPR036890">
    <property type="entry name" value="HATPase_C_sf"/>
</dbReference>
<feature type="domain" description="PAC" evidence="18">
    <location>
        <begin position="92"/>
        <end position="144"/>
    </location>
</feature>
<name>A0A6G6Y4J9_9SPHN</name>
<evidence type="ECO:0000256" key="10">
    <source>
        <dbReference type="ARBA" id="ARBA00022741"/>
    </source>
</evidence>
<evidence type="ECO:0000256" key="1">
    <source>
        <dbReference type="ARBA" id="ARBA00000085"/>
    </source>
</evidence>
<feature type="domain" description="PAC" evidence="18">
    <location>
        <begin position="218"/>
        <end position="270"/>
    </location>
</feature>
<dbReference type="CDD" id="cd00130">
    <property type="entry name" value="PAS"/>
    <property type="match status" value="4"/>
</dbReference>
<dbReference type="FunFam" id="3.30.450.20:FF:000099">
    <property type="entry name" value="Sensory box sensor histidine kinase"/>
    <property type="match status" value="1"/>
</dbReference>
<evidence type="ECO:0000256" key="5">
    <source>
        <dbReference type="ARBA" id="ARBA00022606"/>
    </source>
</evidence>
<evidence type="ECO:0000259" key="18">
    <source>
        <dbReference type="PROSITE" id="PS50113"/>
    </source>
</evidence>
<keyword evidence="12" id="KW-0067">ATP-binding</keyword>
<feature type="domain" description="PAS" evidence="17">
    <location>
        <begin position="401"/>
        <end position="471"/>
    </location>
</feature>
<keyword evidence="15" id="KW-0675">Receptor</keyword>
<dbReference type="Pfam" id="PF08447">
    <property type="entry name" value="PAS_3"/>
    <property type="match status" value="3"/>
</dbReference>
<dbReference type="InterPro" id="IPR013656">
    <property type="entry name" value="PAS_4"/>
</dbReference>
<dbReference type="SMART" id="SM00091">
    <property type="entry name" value="PAS"/>
    <property type="match status" value="4"/>
</dbReference>
<organism evidence="19 20">
    <name type="scientific">Stakelama tenebrarum</name>
    <dbReference type="NCBI Taxonomy" id="2711215"/>
    <lineage>
        <taxon>Bacteria</taxon>
        <taxon>Pseudomonadati</taxon>
        <taxon>Pseudomonadota</taxon>
        <taxon>Alphaproteobacteria</taxon>
        <taxon>Sphingomonadales</taxon>
        <taxon>Sphingomonadaceae</taxon>
        <taxon>Stakelama</taxon>
    </lineage>
</organism>
<dbReference type="SUPFAM" id="SSF55785">
    <property type="entry name" value="PYP-like sensor domain (PAS domain)"/>
    <property type="match status" value="4"/>
</dbReference>
<evidence type="ECO:0000259" key="17">
    <source>
        <dbReference type="PROSITE" id="PS50112"/>
    </source>
</evidence>
<feature type="domain" description="PAC" evidence="18">
    <location>
        <begin position="347"/>
        <end position="400"/>
    </location>
</feature>
<evidence type="ECO:0000256" key="16">
    <source>
        <dbReference type="SAM" id="MobiDB-lite"/>
    </source>
</evidence>
<keyword evidence="9" id="KW-0677">Repeat</keyword>
<dbReference type="Gene3D" id="2.10.70.100">
    <property type="match status" value="1"/>
</dbReference>
<evidence type="ECO:0000256" key="12">
    <source>
        <dbReference type="ARBA" id="ARBA00022840"/>
    </source>
</evidence>
<dbReference type="PANTHER" id="PTHR41523:SF7">
    <property type="entry name" value="HISTIDINE KINASE"/>
    <property type="match status" value="1"/>
</dbReference>
<keyword evidence="7" id="KW-0288">FMN</keyword>
<dbReference type="InterPro" id="IPR035965">
    <property type="entry name" value="PAS-like_dom_sf"/>
</dbReference>
<evidence type="ECO:0000313" key="20">
    <source>
        <dbReference type="Proteomes" id="UP000501568"/>
    </source>
</evidence>
<dbReference type="GO" id="GO:0004673">
    <property type="term" value="F:protein histidine kinase activity"/>
    <property type="evidence" value="ECO:0007669"/>
    <property type="project" value="UniProtKB-EC"/>
</dbReference>
<comment type="catalytic activity">
    <reaction evidence="1">
        <text>ATP + protein L-histidine = ADP + protein N-phospho-L-histidine.</text>
        <dbReference type="EC" id="2.7.13.3"/>
    </reaction>
</comment>
<keyword evidence="4" id="KW-0597">Phosphoprotein</keyword>
<dbReference type="InterPro" id="IPR011102">
    <property type="entry name" value="Sig_transdc_His_kinase_HWE"/>
</dbReference>
<dbReference type="InterPro" id="IPR000700">
    <property type="entry name" value="PAS-assoc_C"/>
</dbReference>
<feature type="region of interest" description="Disordered" evidence="16">
    <location>
        <begin position="1"/>
        <end position="21"/>
    </location>
</feature>
<evidence type="ECO:0000313" key="19">
    <source>
        <dbReference type="EMBL" id="QIG79496.1"/>
    </source>
</evidence>
<keyword evidence="6" id="KW-0285">Flavoprotein</keyword>
<feature type="domain" description="PAS" evidence="17">
    <location>
        <begin position="145"/>
        <end position="215"/>
    </location>
</feature>
<dbReference type="SUPFAM" id="SSF55874">
    <property type="entry name" value="ATPase domain of HSP90 chaperone/DNA topoisomerase II/histidine kinase"/>
    <property type="match status" value="1"/>
</dbReference>
<proteinExistence type="predicted"/>
<accession>A0A6G6Y4J9</accession>
<dbReference type="Pfam" id="PF07536">
    <property type="entry name" value="HWE_HK"/>
    <property type="match status" value="1"/>
</dbReference>
<dbReference type="GO" id="GO:0005524">
    <property type="term" value="F:ATP binding"/>
    <property type="evidence" value="ECO:0007669"/>
    <property type="project" value="UniProtKB-KW"/>
</dbReference>
<evidence type="ECO:0000256" key="7">
    <source>
        <dbReference type="ARBA" id="ARBA00022643"/>
    </source>
</evidence>
<feature type="domain" description="PAS" evidence="17">
    <location>
        <begin position="19"/>
        <end position="78"/>
    </location>
</feature>
<evidence type="ECO:0000256" key="6">
    <source>
        <dbReference type="ARBA" id="ARBA00022630"/>
    </source>
</evidence>
<evidence type="ECO:0000256" key="15">
    <source>
        <dbReference type="ARBA" id="ARBA00023170"/>
    </source>
</evidence>
<dbReference type="EMBL" id="CP049109">
    <property type="protein sequence ID" value="QIG79496.1"/>
    <property type="molecule type" value="Genomic_DNA"/>
</dbReference>
<dbReference type="SMART" id="SM00086">
    <property type="entry name" value="PAC"/>
    <property type="match status" value="4"/>
</dbReference>
<keyword evidence="3" id="KW-0600">Photoreceptor protein</keyword>
<protein>
    <recommendedName>
        <fullName evidence="2">histidine kinase</fullName>
        <ecNumber evidence="2">2.7.13.3</ecNumber>
    </recommendedName>
</protein>
<evidence type="ECO:0000256" key="4">
    <source>
        <dbReference type="ARBA" id="ARBA00022553"/>
    </source>
</evidence>
<dbReference type="NCBIfam" id="TIGR00229">
    <property type="entry name" value="sensory_box"/>
    <property type="match status" value="4"/>
</dbReference>
<dbReference type="PANTHER" id="PTHR41523">
    <property type="entry name" value="TWO-COMPONENT SYSTEM SENSOR PROTEIN"/>
    <property type="match status" value="1"/>
</dbReference>
<dbReference type="PROSITE" id="PS50113">
    <property type="entry name" value="PAC"/>
    <property type="match status" value="3"/>
</dbReference>
<reference evidence="19 20" key="1">
    <citation type="submission" date="2020-02" db="EMBL/GenBank/DDBJ databases">
        <authorList>
            <person name="Zheng R.K."/>
            <person name="Sun C.M."/>
        </authorList>
    </citation>
    <scope>NUCLEOTIDE SEQUENCE [LARGE SCALE GENOMIC DNA]</scope>
    <source>
        <strain evidence="20">zrk23</strain>
    </source>
</reference>
<evidence type="ECO:0000256" key="8">
    <source>
        <dbReference type="ARBA" id="ARBA00022679"/>
    </source>
</evidence>
<keyword evidence="8" id="KW-0808">Transferase</keyword>
<dbReference type="Proteomes" id="UP000501568">
    <property type="component" value="Chromosome"/>
</dbReference>
<dbReference type="SMART" id="SM00911">
    <property type="entry name" value="HWE_HK"/>
    <property type="match status" value="1"/>
</dbReference>
<sequence>MAEPIENADSTAPSDIPNGGDEFRMIAESAPVAVWVTGLDGKRSFVNRVYAEFLGVDQESARDFNWRSILHPDDSARIIAEAQAGKAALKPFTLEGRYRRADGEWRWLKSTLQPRRDGDGNPAGFFGVAHDVTETKLAELALREREAQLLVFVNQGTAGFSQVDISGRFTMVNDRFCEISGWPREELLGRSMQSITHPNDLGRNIPLFERMMRDGTPYSHEKRYVRPDGTLVWVNNSVALIRDDEGKPLGSSCVTLDVTRRREDEAALRKSEESIRLAVESAGMATWELDLDTMEGVWSLNRFDLLGLPRRADGRGSINDWLALIHPDDVEQVRETAYACFDRGTPFMIEYRILRADTGEERWLQSHGDRIMAGDENDLRFVAVSFDITERKRNEEELRTSETRFRTIFEEANDYIITADLDTRITSVNPSVVAALGYPEDALVGRSISEFLAPGQMEVVERLRDHKLEHGGTTRFSVRMRTHAAGGDLIWEINSRLTLDALGRPTGIHAIARDVTESKRFEMHQRLLIDELNHRVKNTLAIVQGIAQQTFRNPGIAMEARKAFEGRIAALSEAHNLLTRELWAPVPIHQVMADAIAPHCGGDRCHIEGCDLTLEPKTAISLALAIHELATNAVKHGALSNEAGRISITWQKTEDEKGKRLKLAWVESDGPPVSVPKRRGFGTRMIERGLAAELGGSVCIEFAAGGLRCEVDAPLPETAE</sequence>
<evidence type="ECO:0000256" key="9">
    <source>
        <dbReference type="ARBA" id="ARBA00022737"/>
    </source>
</evidence>
<dbReference type="PROSITE" id="PS50112">
    <property type="entry name" value="PAS"/>
    <property type="match status" value="3"/>
</dbReference>
<dbReference type="GO" id="GO:0009881">
    <property type="term" value="F:photoreceptor activity"/>
    <property type="evidence" value="ECO:0007669"/>
    <property type="project" value="UniProtKB-KW"/>
</dbReference>
<dbReference type="InterPro" id="IPR001610">
    <property type="entry name" value="PAC"/>
</dbReference>
<dbReference type="EC" id="2.7.13.3" evidence="2"/>
<keyword evidence="20" id="KW-1185">Reference proteome</keyword>
<evidence type="ECO:0000256" key="13">
    <source>
        <dbReference type="ARBA" id="ARBA00022991"/>
    </source>
</evidence>
<evidence type="ECO:0000256" key="14">
    <source>
        <dbReference type="ARBA" id="ARBA00023026"/>
    </source>
</evidence>
<evidence type="ECO:0000256" key="11">
    <source>
        <dbReference type="ARBA" id="ARBA00022777"/>
    </source>
</evidence>
<dbReference type="AlphaFoldDB" id="A0A6G6Y4J9"/>
<dbReference type="KEGG" id="spzr:G5C33_06625"/>